<evidence type="ECO:0000313" key="2">
    <source>
        <dbReference type="EMBL" id="AEA44946.1"/>
    </source>
</evidence>
<name>F2IJ76_FLUTR</name>
<keyword evidence="1" id="KW-0472">Membrane</keyword>
<evidence type="ECO:0000256" key="1">
    <source>
        <dbReference type="SAM" id="Phobius"/>
    </source>
</evidence>
<dbReference type="Proteomes" id="UP000007463">
    <property type="component" value="Chromosome"/>
</dbReference>
<dbReference type="KEGG" id="fte:Fluta_2967"/>
<evidence type="ECO:0000313" key="3">
    <source>
        <dbReference type="Proteomes" id="UP000007463"/>
    </source>
</evidence>
<proteinExistence type="predicted"/>
<keyword evidence="3" id="KW-1185">Reference proteome</keyword>
<dbReference type="HOGENOM" id="CLU_203777_0_0_10"/>
<dbReference type="eggNOG" id="ENOG5030YQ5">
    <property type="taxonomic scope" value="Bacteria"/>
</dbReference>
<feature type="transmembrane region" description="Helical" evidence="1">
    <location>
        <begin position="30"/>
        <end position="51"/>
    </location>
</feature>
<protein>
    <submittedName>
        <fullName evidence="2">Uncharacterized protein</fullName>
    </submittedName>
</protein>
<reference evidence="3" key="2">
    <citation type="submission" date="2011-02" db="EMBL/GenBank/DDBJ databases">
        <title>The complete genome of Fluviicola taffensis DSM 16823.</title>
        <authorList>
            <consortium name="US DOE Joint Genome Institute (JGI-PGF)"/>
            <person name="Lucas S."/>
            <person name="Copeland A."/>
            <person name="Lapidus A."/>
            <person name="Bruce D."/>
            <person name="Goodwin L."/>
            <person name="Pitluck S."/>
            <person name="Kyrpides N."/>
            <person name="Mavromatis K."/>
            <person name="Ivanova N."/>
            <person name="Mikhailova N."/>
            <person name="Pagani I."/>
            <person name="Chertkov O."/>
            <person name="Detter J.C."/>
            <person name="Han C."/>
            <person name="Tapia R."/>
            <person name="Land M."/>
            <person name="Hauser L."/>
            <person name="Markowitz V."/>
            <person name="Cheng J.-F."/>
            <person name="Hugenholtz P."/>
            <person name="Woyke T."/>
            <person name="Wu D."/>
            <person name="Tindall B."/>
            <person name="Pomrenke H.G."/>
            <person name="Brambilla E."/>
            <person name="Klenk H.-P."/>
            <person name="Eisen J.A."/>
        </authorList>
    </citation>
    <scope>NUCLEOTIDE SEQUENCE [LARGE SCALE GENOMIC DNA]</scope>
    <source>
        <strain evidence="3">DSM 16823 / RW262 / RW262</strain>
    </source>
</reference>
<gene>
    <name evidence="2" type="ordered locus">Fluta_2967</name>
</gene>
<keyword evidence="1" id="KW-0812">Transmembrane</keyword>
<keyword evidence="1" id="KW-1133">Transmembrane helix</keyword>
<dbReference type="EMBL" id="CP002542">
    <property type="protein sequence ID" value="AEA44946.1"/>
    <property type="molecule type" value="Genomic_DNA"/>
</dbReference>
<sequence>MQHTSDHTTSVGTTAGTVLTVIANIGSQDYIKTIVLALVGAVVSFGASWLLKRLTKGK</sequence>
<dbReference type="RefSeq" id="WP_013687715.1">
    <property type="nucleotide sequence ID" value="NC_015321.1"/>
</dbReference>
<dbReference type="STRING" id="755732.Fluta_2967"/>
<accession>F2IJ76</accession>
<reference evidence="2 3" key="1">
    <citation type="journal article" date="2011" name="Stand. Genomic Sci.">
        <title>Complete genome sequence of the gliding freshwater bacterium Fluviicola taffensis type strain (RW262).</title>
        <authorList>
            <person name="Woyke T."/>
            <person name="Chertkov O."/>
            <person name="Lapidus A."/>
            <person name="Nolan M."/>
            <person name="Lucas S."/>
            <person name="Del Rio T.G."/>
            <person name="Tice H."/>
            <person name="Cheng J.F."/>
            <person name="Tapia R."/>
            <person name="Han C."/>
            <person name="Goodwin L."/>
            <person name="Pitluck S."/>
            <person name="Liolios K."/>
            <person name="Pagani I."/>
            <person name="Ivanova N."/>
            <person name="Huntemann M."/>
            <person name="Mavromatis K."/>
            <person name="Mikhailova N."/>
            <person name="Pati A."/>
            <person name="Chen A."/>
            <person name="Palaniappan K."/>
            <person name="Land M."/>
            <person name="Hauser L."/>
            <person name="Brambilla E.M."/>
            <person name="Rohde M."/>
            <person name="Mwirichia R."/>
            <person name="Sikorski J."/>
            <person name="Tindall B.J."/>
            <person name="Goker M."/>
            <person name="Bristow J."/>
            <person name="Eisen J.A."/>
            <person name="Markowitz V."/>
            <person name="Hugenholtz P."/>
            <person name="Klenk H.P."/>
            <person name="Kyrpides N.C."/>
        </authorList>
    </citation>
    <scope>NUCLEOTIDE SEQUENCE [LARGE SCALE GENOMIC DNA]</scope>
    <source>
        <strain evidence="3">DSM 16823 / RW262 / RW262</strain>
    </source>
</reference>
<organism evidence="2 3">
    <name type="scientific">Fluviicola taffensis (strain DSM 16823 / NCIMB 13979 / RW262)</name>
    <dbReference type="NCBI Taxonomy" id="755732"/>
    <lineage>
        <taxon>Bacteria</taxon>
        <taxon>Pseudomonadati</taxon>
        <taxon>Bacteroidota</taxon>
        <taxon>Flavobacteriia</taxon>
        <taxon>Flavobacteriales</taxon>
        <taxon>Crocinitomicaceae</taxon>
        <taxon>Fluviicola</taxon>
    </lineage>
</organism>
<dbReference type="AlphaFoldDB" id="F2IJ76"/>